<feature type="transmembrane region" description="Helical" evidence="1">
    <location>
        <begin position="12"/>
        <end position="37"/>
    </location>
</feature>
<keyword evidence="1" id="KW-1133">Transmembrane helix</keyword>
<evidence type="ECO:0000256" key="1">
    <source>
        <dbReference type="SAM" id="Phobius"/>
    </source>
</evidence>
<reference evidence="2" key="3">
    <citation type="submission" date="2025-09" db="UniProtKB">
        <authorList>
            <consortium name="Ensembl"/>
        </authorList>
    </citation>
    <scope>IDENTIFICATION</scope>
</reference>
<evidence type="ECO:0000313" key="2">
    <source>
        <dbReference type="Ensembl" id="ENSPANP00000056601.1"/>
    </source>
</evidence>
<reference evidence="2 3" key="1">
    <citation type="submission" date="2012-03" db="EMBL/GenBank/DDBJ databases">
        <title>Whole Genome Assembly of Papio anubis.</title>
        <authorList>
            <person name="Liu Y.L."/>
            <person name="Abraham K.A."/>
            <person name="Akbar H.A."/>
            <person name="Ali S.A."/>
            <person name="Anosike U.A."/>
            <person name="Aqrawi P.A."/>
            <person name="Arias F.A."/>
            <person name="Attaway T.A."/>
            <person name="Awwad R.A."/>
            <person name="Babu C.B."/>
            <person name="Bandaranaike D.B."/>
            <person name="Battles P.B."/>
            <person name="Bell A.B."/>
            <person name="Beltran B.B."/>
            <person name="Berhane-Mersha D.B."/>
            <person name="Bess C.B."/>
            <person name="Bickham C.B."/>
            <person name="Bolden T.B."/>
            <person name="Carter K.C."/>
            <person name="Chau D.C."/>
            <person name="Chavez A.C."/>
            <person name="Clerc-Blankenburg K.C."/>
            <person name="Coyle M.C."/>
            <person name="Dao M.D."/>
            <person name="Davila M.L.D."/>
            <person name="Davy-Carroll L.D."/>
            <person name="Denson S.D."/>
            <person name="Dinh H.D."/>
            <person name="Fernandez S.F."/>
            <person name="Fernando P.F."/>
            <person name="Forbes L.F."/>
            <person name="Francis C.F."/>
            <person name="Francisco L.F."/>
            <person name="Fu Q.F."/>
            <person name="Garcia-Iii R.G."/>
            <person name="Garrett T.G."/>
            <person name="Gross S.G."/>
            <person name="Gubbala S.G."/>
            <person name="Hirani K.H."/>
            <person name="Hogues M.H."/>
            <person name="Hollins B.H."/>
            <person name="Jackson L.J."/>
            <person name="Javaid M.J."/>
            <person name="Jhangiani S.J."/>
            <person name="Johnson A.J."/>
            <person name="Johnson B.J."/>
            <person name="Jones J.J."/>
            <person name="Joshi V.J."/>
            <person name="Kalu J.K."/>
            <person name="Khan N.K."/>
            <person name="Korchina V.K."/>
            <person name="Kovar C.K."/>
            <person name="Lago L.L."/>
            <person name="Lara F.L."/>
            <person name="Le T.-K.L."/>
            <person name="Lee S.L."/>
            <person name="Legall-Iii F.L."/>
            <person name="Lemon S.L."/>
            <person name="Liu J.L."/>
            <person name="Liu Y.-S.L."/>
            <person name="Liyanage D.L."/>
            <person name="Lopez J.L."/>
            <person name="Lorensuhewa L.L."/>
            <person name="Mata R.M."/>
            <person name="Mathew T.M."/>
            <person name="Mercado C.M."/>
            <person name="Mercado I.M."/>
            <person name="Morales K.M."/>
            <person name="Morgan M.M."/>
            <person name="Munidasa M.M."/>
            <person name="Ngo D.N."/>
            <person name="Nguyen L.N."/>
            <person name="Nguyen T.N."/>
            <person name="Nguyen N.N."/>
            <person name="Obregon M.O."/>
            <person name="Okwuonu G.O."/>
            <person name="Ongeri F.O."/>
            <person name="Onwere C.O."/>
            <person name="Osifeso I.O."/>
            <person name="Parra A.P."/>
            <person name="Patil S.P."/>
            <person name="Perez A.P."/>
            <person name="Perez Y.P."/>
            <person name="Pham C.P."/>
            <person name="Pu L.-L.P."/>
            <person name="Puazo M.P."/>
            <person name="Quiroz J.Q."/>
            <person name="Rouhana J.R."/>
            <person name="Ruiz M.R."/>
            <person name="Ruiz S.-J.R."/>
            <person name="Saada N.S."/>
            <person name="Santibanez J.S."/>
            <person name="Scheel M.S."/>
            <person name="Schneider B.S."/>
            <person name="Simmons D.S."/>
            <person name="Sisson I.S."/>
            <person name="Tang L.-Y.T."/>
            <person name="Thornton R.T."/>
            <person name="Tisius J.T."/>
            <person name="Toledanes G.T."/>
            <person name="Trejos Z.T."/>
            <person name="Usmani K.U."/>
            <person name="Varghese R.V."/>
            <person name="Vattathil S.V."/>
            <person name="Vee V.V."/>
            <person name="Walker D.W."/>
            <person name="Weissenberger G.W."/>
            <person name="White C.W."/>
            <person name="Williams A.W."/>
            <person name="Woodworth J.W."/>
            <person name="Wright R.W."/>
            <person name="Zhu Y.Z."/>
            <person name="Han Y.H."/>
            <person name="Newsham I.N."/>
            <person name="Nazareth L.N."/>
            <person name="Worley K.W."/>
            <person name="Muzny D.M."/>
            <person name="Rogers J.R."/>
            <person name="Gibbs R.G."/>
        </authorList>
    </citation>
    <scope>NUCLEOTIDE SEQUENCE [LARGE SCALE GENOMIC DNA]</scope>
</reference>
<keyword evidence="1" id="KW-0812">Transmembrane</keyword>
<dbReference type="AlphaFoldDB" id="A0A8I5NRG1"/>
<organism evidence="2 3">
    <name type="scientific">Papio anubis</name>
    <name type="common">Olive baboon</name>
    <dbReference type="NCBI Taxonomy" id="9555"/>
    <lineage>
        <taxon>Eukaryota</taxon>
        <taxon>Metazoa</taxon>
        <taxon>Chordata</taxon>
        <taxon>Craniata</taxon>
        <taxon>Vertebrata</taxon>
        <taxon>Euteleostomi</taxon>
        <taxon>Mammalia</taxon>
        <taxon>Eutheria</taxon>
        <taxon>Euarchontoglires</taxon>
        <taxon>Primates</taxon>
        <taxon>Haplorrhini</taxon>
        <taxon>Catarrhini</taxon>
        <taxon>Cercopithecidae</taxon>
        <taxon>Cercopithecinae</taxon>
        <taxon>Papio</taxon>
    </lineage>
</organism>
<protein>
    <submittedName>
        <fullName evidence="2">Uncharacterized protein</fullName>
    </submittedName>
</protein>
<dbReference type="Ensembl" id="ENSPANT00000068903.1">
    <property type="protein sequence ID" value="ENSPANP00000056601.1"/>
    <property type="gene ID" value="ENSPANG00000051051.1"/>
</dbReference>
<evidence type="ECO:0000313" key="3">
    <source>
        <dbReference type="Proteomes" id="UP000028761"/>
    </source>
</evidence>
<name>A0A8I5NRG1_PAPAN</name>
<reference evidence="2" key="2">
    <citation type="submission" date="2025-08" db="UniProtKB">
        <authorList>
            <consortium name="Ensembl"/>
        </authorList>
    </citation>
    <scope>IDENTIFICATION</scope>
</reference>
<dbReference type="Proteomes" id="UP000028761">
    <property type="component" value="Chromosome 11"/>
</dbReference>
<keyword evidence="1" id="KW-0472">Membrane</keyword>
<accession>A0A8I5NRG1</accession>
<sequence>MGFHRVNQDREVFLILAYLPSLLGKQIHFYLFLFFIINTIFEAESCSVAQAEVQWHNLSLLQPPPPRFKRFSCLSFPSSWDYRHAPPYLADFFSFCRDGVSPCCPG</sequence>
<keyword evidence="3" id="KW-1185">Reference proteome</keyword>
<dbReference type="GeneTree" id="ENSGT00940000161627"/>
<dbReference type="PANTHER" id="PTHR46254">
    <property type="entry name" value="PROTEIN GVQW1-RELATED"/>
    <property type="match status" value="1"/>
</dbReference>
<proteinExistence type="predicted"/>